<evidence type="ECO:0000313" key="2">
    <source>
        <dbReference type="Proteomes" id="UP000008177"/>
    </source>
</evidence>
<organism evidence="1 2">
    <name type="scientific">Botryotinia fuckeliana (strain T4)</name>
    <name type="common">Noble rot fungus</name>
    <name type="synonym">Botrytis cinerea</name>
    <dbReference type="NCBI Taxonomy" id="999810"/>
    <lineage>
        <taxon>Eukaryota</taxon>
        <taxon>Fungi</taxon>
        <taxon>Dikarya</taxon>
        <taxon>Ascomycota</taxon>
        <taxon>Pezizomycotina</taxon>
        <taxon>Leotiomycetes</taxon>
        <taxon>Helotiales</taxon>
        <taxon>Sclerotiniaceae</taxon>
        <taxon>Botrytis</taxon>
    </lineage>
</organism>
<sequence length="49" mass="5544">MNGHEPHLPQFIVGTGAWKKVASKYSARLKLRPLSQMVQIVFASEYSLK</sequence>
<name>G2Y5G1_BOTF4</name>
<dbReference type="InParanoid" id="G2Y5G1"/>
<reference evidence="2" key="1">
    <citation type="journal article" date="2011" name="PLoS Genet.">
        <title>Genomic analysis of the necrotrophic fungal pathogens Sclerotinia sclerotiorum and Botrytis cinerea.</title>
        <authorList>
            <person name="Amselem J."/>
            <person name="Cuomo C.A."/>
            <person name="van Kan J.A."/>
            <person name="Viaud M."/>
            <person name="Benito E.P."/>
            <person name="Couloux A."/>
            <person name="Coutinho P.M."/>
            <person name="de Vries R.P."/>
            <person name="Dyer P.S."/>
            <person name="Fillinger S."/>
            <person name="Fournier E."/>
            <person name="Gout L."/>
            <person name="Hahn M."/>
            <person name="Kohn L."/>
            <person name="Lapalu N."/>
            <person name="Plummer K.M."/>
            <person name="Pradier J.M."/>
            <person name="Quevillon E."/>
            <person name="Sharon A."/>
            <person name="Simon A."/>
            <person name="ten Have A."/>
            <person name="Tudzynski B."/>
            <person name="Tudzynski P."/>
            <person name="Wincker P."/>
            <person name="Andrew M."/>
            <person name="Anthouard V."/>
            <person name="Beever R.E."/>
            <person name="Beffa R."/>
            <person name="Benoit I."/>
            <person name="Bouzid O."/>
            <person name="Brault B."/>
            <person name="Chen Z."/>
            <person name="Choquer M."/>
            <person name="Collemare J."/>
            <person name="Cotton P."/>
            <person name="Danchin E.G."/>
            <person name="Da Silva C."/>
            <person name="Gautier A."/>
            <person name="Giraud C."/>
            <person name="Giraud T."/>
            <person name="Gonzalez C."/>
            <person name="Grossetete S."/>
            <person name="Guldener U."/>
            <person name="Henrissat B."/>
            <person name="Howlett B.J."/>
            <person name="Kodira C."/>
            <person name="Kretschmer M."/>
            <person name="Lappartient A."/>
            <person name="Leroch M."/>
            <person name="Levis C."/>
            <person name="Mauceli E."/>
            <person name="Neuveglise C."/>
            <person name="Oeser B."/>
            <person name="Pearson M."/>
            <person name="Poulain J."/>
            <person name="Poussereau N."/>
            <person name="Quesneville H."/>
            <person name="Rascle C."/>
            <person name="Schumacher J."/>
            <person name="Segurens B."/>
            <person name="Sexton A."/>
            <person name="Silva E."/>
            <person name="Sirven C."/>
            <person name="Soanes D.M."/>
            <person name="Talbot N.J."/>
            <person name="Templeton M."/>
            <person name="Yandava C."/>
            <person name="Yarden O."/>
            <person name="Zeng Q."/>
            <person name="Rollins J.A."/>
            <person name="Lebrun M.H."/>
            <person name="Dickman M."/>
        </authorList>
    </citation>
    <scope>NUCLEOTIDE SEQUENCE [LARGE SCALE GENOMIC DNA]</scope>
    <source>
        <strain evidence="2">T4</strain>
    </source>
</reference>
<dbReference type="EMBL" id="FQ790288">
    <property type="protein sequence ID" value="CCD47901.1"/>
    <property type="molecule type" value="Genomic_DNA"/>
</dbReference>
<dbReference type="Proteomes" id="UP000008177">
    <property type="component" value="Unplaced contigs"/>
</dbReference>
<evidence type="ECO:0000313" key="1">
    <source>
        <dbReference type="EMBL" id="CCD47901.1"/>
    </source>
</evidence>
<dbReference type="HOGENOM" id="CLU_3142866_0_0_1"/>
<protein>
    <submittedName>
        <fullName evidence="1">Uncharacterized protein</fullName>
    </submittedName>
</protein>
<dbReference type="AlphaFoldDB" id="G2Y5G1"/>
<accession>G2Y5G1</accession>
<gene>
    <name evidence="1" type="ORF">BofuT4_uP114050.1</name>
</gene>
<proteinExistence type="predicted"/>